<dbReference type="OrthoDB" id="5279713at2759"/>
<dbReference type="InterPro" id="IPR002182">
    <property type="entry name" value="NB-ARC"/>
</dbReference>
<dbReference type="Pfam" id="PF00931">
    <property type="entry name" value="NB-ARC"/>
    <property type="match status" value="1"/>
</dbReference>
<dbReference type="SUPFAM" id="SSF52540">
    <property type="entry name" value="P-loop containing nucleoside triphosphate hydrolases"/>
    <property type="match status" value="1"/>
</dbReference>
<keyword evidence="3" id="KW-0677">Repeat</keyword>
<dbReference type="Pfam" id="PF18052">
    <property type="entry name" value="Rx_N"/>
    <property type="match status" value="1"/>
</dbReference>
<dbReference type="GO" id="GO:0006952">
    <property type="term" value="P:defense response"/>
    <property type="evidence" value="ECO:0007669"/>
    <property type="project" value="UniProtKB-KW"/>
</dbReference>
<evidence type="ECO:0000256" key="1">
    <source>
        <dbReference type="ARBA" id="ARBA00008894"/>
    </source>
</evidence>
<evidence type="ECO:0000313" key="10">
    <source>
        <dbReference type="Proteomes" id="UP000636709"/>
    </source>
</evidence>
<feature type="domain" description="NB-ARC" evidence="7">
    <location>
        <begin position="202"/>
        <end position="354"/>
    </location>
</feature>
<dbReference type="GO" id="GO:0043531">
    <property type="term" value="F:ADP binding"/>
    <property type="evidence" value="ECO:0007669"/>
    <property type="project" value="InterPro"/>
</dbReference>
<evidence type="ECO:0000313" key="9">
    <source>
        <dbReference type="EMBL" id="KAF8762264.1"/>
    </source>
</evidence>
<keyword evidence="5" id="KW-0611">Plant defense</keyword>
<keyword evidence="2" id="KW-0433">Leucine-rich repeat</keyword>
<dbReference type="AlphaFoldDB" id="A0A835FJM1"/>
<evidence type="ECO:0000256" key="4">
    <source>
        <dbReference type="ARBA" id="ARBA00022741"/>
    </source>
</evidence>
<evidence type="ECO:0000259" key="7">
    <source>
        <dbReference type="Pfam" id="PF00931"/>
    </source>
</evidence>
<reference evidence="9" key="1">
    <citation type="submission" date="2020-07" db="EMBL/GenBank/DDBJ databases">
        <title>Genome sequence and genetic diversity analysis of an under-domesticated orphan crop, white fonio (Digitaria exilis).</title>
        <authorList>
            <person name="Bennetzen J.L."/>
            <person name="Chen S."/>
            <person name="Ma X."/>
            <person name="Wang X."/>
            <person name="Yssel A.E.J."/>
            <person name="Chaluvadi S.R."/>
            <person name="Johnson M."/>
            <person name="Gangashetty P."/>
            <person name="Hamidou F."/>
            <person name="Sanogo M.D."/>
            <person name="Zwaenepoel A."/>
            <person name="Wallace J."/>
            <person name="Van De Peer Y."/>
            <person name="Van Deynze A."/>
        </authorList>
    </citation>
    <scope>NUCLEOTIDE SEQUENCE</scope>
    <source>
        <tissue evidence="9">Leaves</tissue>
    </source>
</reference>
<organism evidence="9 10">
    <name type="scientific">Digitaria exilis</name>
    <dbReference type="NCBI Taxonomy" id="1010633"/>
    <lineage>
        <taxon>Eukaryota</taxon>
        <taxon>Viridiplantae</taxon>
        <taxon>Streptophyta</taxon>
        <taxon>Embryophyta</taxon>
        <taxon>Tracheophyta</taxon>
        <taxon>Spermatophyta</taxon>
        <taxon>Magnoliopsida</taxon>
        <taxon>Liliopsida</taxon>
        <taxon>Poales</taxon>
        <taxon>Poaceae</taxon>
        <taxon>PACMAD clade</taxon>
        <taxon>Panicoideae</taxon>
        <taxon>Panicodae</taxon>
        <taxon>Paniceae</taxon>
        <taxon>Anthephorinae</taxon>
        <taxon>Digitaria</taxon>
    </lineage>
</organism>
<dbReference type="PANTHER" id="PTHR36766">
    <property type="entry name" value="PLANT BROAD-SPECTRUM MILDEW RESISTANCE PROTEIN RPW8"/>
    <property type="match status" value="1"/>
</dbReference>
<dbReference type="GO" id="GO:0005524">
    <property type="term" value="F:ATP binding"/>
    <property type="evidence" value="ECO:0007669"/>
    <property type="project" value="UniProtKB-KW"/>
</dbReference>
<dbReference type="Proteomes" id="UP000636709">
    <property type="component" value="Unassembled WGS sequence"/>
</dbReference>
<evidence type="ECO:0000256" key="6">
    <source>
        <dbReference type="ARBA" id="ARBA00022840"/>
    </source>
</evidence>
<dbReference type="PRINTS" id="PR00364">
    <property type="entry name" value="DISEASERSIST"/>
</dbReference>
<feature type="domain" description="Disease resistance N-terminal" evidence="8">
    <location>
        <begin position="10"/>
        <end position="90"/>
    </location>
</feature>
<dbReference type="PANTHER" id="PTHR36766:SF36">
    <property type="entry name" value="AAA+ ATPASE DOMAIN-CONTAINING PROTEIN"/>
    <property type="match status" value="1"/>
</dbReference>
<dbReference type="Gene3D" id="1.20.5.4130">
    <property type="match status" value="1"/>
</dbReference>
<dbReference type="EMBL" id="JACEFO010000661">
    <property type="protein sequence ID" value="KAF8762264.1"/>
    <property type="molecule type" value="Genomic_DNA"/>
</dbReference>
<keyword evidence="4" id="KW-0547">Nucleotide-binding</keyword>
<dbReference type="Gene3D" id="3.40.50.300">
    <property type="entry name" value="P-loop containing nucleotide triphosphate hydrolases"/>
    <property type="match status" value="1"/>
</dbReference>
<proteinExistence type="inferred from homology"/>
<evidence type="ECO:0000256" key="2">
    <source>
        <dbReference type="ARBA" id="ARBA00022614"/>
    </source>
</evidence>
<dbReference type="InterPro" id="IPR041118">
    <property type="entry name" value="Rx_N"/>
</dbReference>
<gene>
    <name evidence="9" type="ORF">HU200_009651</name>
</gene>
<accession>A0A835FJM1</accession>
<sequence>MAVVLDALASYVQSMLLEVAEDEVHMLVGVSGEIDKLDIKLGDLKNFLADADRRNITDQTVQAWVRELRDTMYEATDILDLCQLKAMEQGPSRDMGCFNPLLFCLRNPLHAHDIGVRIKNHNQRLDSIKERSATFNFVNLGSYEDRNSRVVPSSRVVNRETYALLDQSSLVGEKIEADTRQLVKMLTAQDLKIGNNTIDVDNKLVVLAVVGTGGIGKTTLAQKIFNDDIINHNFAKKIWLSVNKDYSQTELLRTAITYAGGDGQANVNGMLPQNLKNALKGHKTFLVMDDVWDHRAWEDVLKTPLINAVGQGSRVLVTTRHDSVARAMKAIEPYHHVEKLGLEDAWSVLRKQVCTILHKSSS</sequence>
<comment type="similarity">
    <text evidence="1">Belongs to the disease resistance NB-LRR family.</text>
</comment>
<protein>
    <submittedName>
        <fullName evidence="9">Uncharacterized protein</fullName>
    </submittedName>
</protein>
<evidence type="ECO:0000256" key="5">
    <source>
        <dbReference type="ARBA" id="ARBA00022821"/>
    </source>
</evidence>
<comment type="caution">
    <text evidence="9">The sequence shown here is derived from an EMBL/GenBank/DDBJ whole genome shotgun (WGS) entry which is preliminary data.</text>
</comment>
<name>A0A835FJM1_9POAL</name>
<dbReference type="InterPro" id="IPR027417">
    <property type="entry name" value="P-loop_NTPase"/>
</dbReference>
<dbReference type="CDD" id="cd14798">
    <property type="entry name" value="RX-CC_like"/>
    <property type="match status" value="1"/>
</dbReference>
<dbReference type="InterPro" id="IPR038005">
    <property type="entry name" value="RX-like_CC"/>
</dbReference>
<keyword evidence="6" id="KW-0067">ATP-binding</keyword>
<evidence type="ECO:0000259" key="8">
    <source>
        <dbReference type="Pfam" id="PF18052"/>
    </source>
</evidence>
<evidence type="ECO:0000256" key="3">
    <source>
        <dbReference type="ARBA" id="ARBA00022737"/>
    </source>
</evidence>
<keyword evidence="10" id="KW-1185">Reference proteome</keyword>